<sequence>MDPPVAKQLALAIAEKNPLRWILWWSNTGQLVFDAPISAHLDYRRVSPDVTVSICQDMLAR</sequence>
<evidence type="ECO:0000313" key="2">
    <source>
        <dbReference type="Proteomes" id="UP000316598"/>
    </source>
</evidence>
<gene>
    <name evidence="1" type="ORF">Pla22_44520</name>
</gene>
<evidence type="ECO:0000313" key="1">
    <source>
        <dbReference type="EMBL" id="TWT49258.1"/>
    </source>
</evidence>
<keyword evidence="2" id="KW-1185">Reference proteome</keyword>
<name>A0A5C5WEK3_9BACT</name>
<proteinExistence type="predicted"/>
<accession>A0A5C5WEK3</accession>
<comment type="caution">
    <text evidence="1">The sequence shown here is derived from an EMBL/GenBank/DDBJ whole genome shotgun (WGS) entry which is preliminary data.</text>
</comment>
<organism evidence="1 2">
    <name type="scientific">Rubripirellula amarantea</name>
    <dbReference type="NCBI Taxonomy" id="2527999"/>
    <lineage>
        <taxon>Bacteria</taxon>
        <taxon>Pseudomonadati</taxon>
        <taxon>Planctomycetota</taxon>
        <taxon>Planctomycetia</taxon>
        <taxon>Pirellulales</taxon>
        <taxon>Pirellulaceae</taxon>
        <taxon>Rubripirellula</taxon>
    </lineage>
</organism>
<protein>
    <submittedName>
        <fullName evidence="1">Uncharacterized protein</fullName>
    </submittedName>
</protein>
<dbReference type="Proteomes" id="UP000316598">
    <property type="component" value="Unassembled WGS sequence"/>
</dbReference>
<reference evidence="1 2" key="1">
    <citation type="submission" date="2019-02" db="EMBL/GenBank/DDBJ databases">
        <title>Deep-cultivation of Planctomycetes and their phenomic and genomic characterization uncovers novel biology.</title>
        <authorList>
            <person name="Wiegand S."/>
            <person name="Jogler M."/>
            <person name="Boedeker C."/>
            <person name="Pinto D."/>
            <person name="Vollmers J."/>
            <person name="Rivas-Marin E."/>
            <person name="Kohn T."/>
            <person name="Peeters S.H."/>
            <person name="Heuer A."/>
            <person name="Rast P."/>
            <person name="Oberbeckmann S."/>
            <person name="Bunk B."/>
            <person name="Jeske O."/>
            <person name="Meyerdierks A."/>
            <person name="Storesund J.E."/>
            <person name="Kallscheuer N."/>
            <person name="Luecker S."/>
            <person name="Lage O.M."/>
            <person name="Pohl T."/>
            <person name="Merkel B.J."/>
            <person name="Hornburger P."/>
            <person name="Mueller R.-W."/>
            <person name="Bruemmer F."/>
            <person name="Labrenz M."/>
            <person name="Spormann A.M."/>
            <person name="Op Den Camp H."/>
            <person name="Overmann J."/>
            <person name="Amann R."/>
            <person name="Jetten M.S.M."/>
            <person name="Mascher T."/>
            <person name="Medema M.H."/>
            <person name="Devos D.P."/>
            <person name="Kaster A.-K."/>
            <person name="Ovreas L."/>
            <person name="Rohde M."/>
            <person name="Galperin M.Y."/>
            <person name="Jogler C."/>
        </authorList>
    </citation>
    <scope>NUCLEOTIDE SEQUENCE [LARGE SCALE GENOMIC DNA]</scope>
    <source>
        <strain evidence="1 2">Pla22</strain>
    </source>
</reference>
<dbReference type="AlphaFoldDB" id="A0A5C5WEK3"/>
<dbReference type="EMBL" id="SJPI01000003">
    <property type="protein sequence ID" value="TWT49258.1"/>
    <property type="molecule type" value="Genomic_DNA"/>
</dbReference>